<feature type="compositionally biased region" description="Low complexity" evidence="1">
    <location>
        <begin position="62"/>
        <end position="73"/>
    </location>
</feature>
<name>A0A848QM62_9SPHN</name>
<dbReference type="Proteomes" id="UP000561181">
    <property type="component" value="Unassembled WGS sequence"/>
</dbReference>
<keyword evidence="2" id="KW-0732">Signal</keyword>
<sequence length="267" mass="28309">MKYILPIAAGLMVATTMASVDANAGPFDKLRKAAKKVEKTAEDVNDAAEAVDDVSKGRVPGTSRSSRSASPRTARAEGHAGVAGPTPAKFASATTCANIGLSNAFVARAGDYTFSQGISTQKRTGLLDRKKVTPSGCTFPAMGVFDVLYVEVDKTAYNRGRYALQCVSYDGSEQLNNTNAPPENNYKGKDVMLHTGNSTGYTPTATGSNSSRSGQYQKVLAARGKEMVTFNMPGLHTDSGTDFYCQHFDKNTGKSALAFTFRRGPTG</sequence>
<evidence type="ECO:0000256" key="1">
    <source>
        <dbReference type="SAM" id="MobiDB-lite"/>
    </source>
</evidence>
<accession>A0A848QM62</accession>
<organism evidence="3 4">
    <name type="scientific">Pontixanthobacter rizhaonensis</name>
    <dbReference type="NCBI Taxonomy" id="2730337"/>
    <lineage>
        <taxon>Bacteria</taxon>
        <taxon>Pseudomonadati</taxon>
        <taxon>Pseudomonadota</taxon>
        <taxon>Alphaproteobacteria</taxon>
        <taxon>Sphingomonadales</taxon>
        <taxon>Erythrobacteraceae</taxon>
        <taxon>Pontixanthobacter</taxon>
    </lineage>
</organism>
<dbReference type="AlphaFoldDB" id="A0A848QM62"/>
<feature type="region of interest" description="Disordered" evidence="1">
    <location>
        <begin position="41"/>
        <end position="85"/>
    </location>
</feature>
<evidence type="ECO:0000313" key="4">
    <source>
        <dbReference type="Proteomes" id="UP000561181"/>
    </source>
</evidence>
<reference evidence="3 4" key="1">
    <citation type="submission" date="2020-04" db="EMBL/GenBank/DDBJ databases">
        <authorList>
            <person name="Liu A."/>
        </authorList>
    </citation>
    <scope>NUCLEOTIDE SEQUENCE [LARGE SCALE GENOMIC DNA]</scope>
    <source>
        <strain evidence="3 4">RZ02</strain>
    </source>
</reference>
<feature type="chain" id="PRO_5032660298" evidence="2">
    <location>
        <begin position="19"/>
        <end position="267"/>
    </location>
</feature>
<keyword evidence="4" id="KW-1185">Reference proteome</keyword>
<protein>
    <submittedName>
        <fullName evidence="3">Uncharacterized protein</fullName>
    </submittedName>
</protein>
<dbReference type="RefSeq" id="WP_170011720.1">
    <property type="nucleotide sequence ID" value="NZ_JABCRE010000002.1"/>
</dbReference>
<comment type="caution">
    <text evidence="3">The sequence shown here is derived from an EMBL/GenBank/DDBJ whole genome shotgun (WGS) entry which is preliminary data.</text>
</comment>
<evidence type="ECO:0000256" key="2">
    <source>
        <dbReference type="SAM" id="SignalP"/>
    </source>
</evidence>
<evidence type="ECO:0000313" key="3">
    <source>
        <dbReference type="EMBL" id="NMW31840.1"/>
    </source>
</evidence>
<feature type="signal peptide" evidence="2">
    <location>
        <begin position="1"/>
        <end position="18"/>
    </location>
</feature>
<proteinExistence type="predicted"/>
<dbReference type="EMBL" id="JABCRE010000002">
    <property type="protein sequence ID" value="NMW31840.1"/>
    <property type="molecule type" value="Genomic_DNA"/>
</dbReference>
<feature type="compositionally biased region" description="Acidic residues" evidence="1">
    <location>
        <begin position="43"/>
        <end position="52"/>
    </location>
</feature>
<gene>
    <name evidence="3" type="ORF">HKD42_07190</name>
</gene>